<protein>
    <submittedName>
        <fullName evidence="1">Uncharacterized protein</fullName>
    </submittedName>
</protein>
<keyword evidence="2" id="KW-1185">Reference proteome</keyword>
<dbReference type="EMBL" id="BSEJ01000016">
    <property type="protein sequence ID" value="GLJ62690.1"/>
    <property type="molecule type" value="Genomic_DNA"/>
</dbReference>
<sequence length="110" mass="12160">MREGVEHYQSRRDVPRLEPVALRHGVLPDLNRPRSRLNLTVWRHSGPTTVRVPLARRAGGPLAVDAVFPTSLPTSVHWDAAAGELVLELLDELAARALRIRMARTSGQAS</sequence>
<dbReference type="Proteomes" id="UP001142462">
    <property type="component" value="Unassembled WGS sequence"/>
</dbReference>
<gene>
    <name evidence="1" type="ORF">GCM10017576_28210</name>
</gene>
<reference evidence="1" key="2">
    <citation type="submission" date="2023-01" db="EMBL/GenBank/DDBJ databases">
        <authorList>
            <person name="Sun Q."/>
            <person name="Evtushenko L."/>
        </authorList>
    </citation>
    <scope>NUCLEOTIDE SEQUENCE</scope>
    <source>
        <strain evidence="1">VKM Ac-1020</strain>
    </source>
</reference>
<proteinExistence type="predicted"/>
<comment type="caution">
    <text evidence="1">The sequence shown here is derived from an EMBL/GenBank/DDBJ whole genome shotgun (WGS) entry which is preliminary data.</text>
</comment>
<name>A0A9W6H5Z3_9MICO</name>
<accession>A0A9W6H5Z3</accession>
<dbReference type="AlphaFoldDB" id="A0A9W6H5Z3"/>
<evidence type="ECO:0000313" key="2">
    <source>
        <dbReference type="Proteomes" id="UP001142462"/>
    </source>
</evidence>
<organism evidence="1 2">
    <name type="scientific">Microbacterium barkeri</name>
    <dbReference type="NCBI Taxonomy" id="33917"/>
    <lineage>
        <taxon>Bacteria</taxon>
        <taxon>Bacillati</taxon>
        <taxon>Actinomycetota</taxon>
        <taxon>Actinomycetes</taxon>
        <taxon>Micrococcales</taxon>
        <taxon>Microbacteriaceae</taxon>
        <taxon>Microbacterium</taxon>
    </lineage>
</organism>
<evidence type="ECO:0000313" key="1">
    <source>
        <dbReference type="EMBL" id="GLJ62690.1"/>
    </source>
</evidence>
<reference evidence="1" key="1">
    <citation type="journal article" date="2014" name="Int. J. Syst. Evol. Microbiol.">
        <title>Complete genome sequence of Corynebacterium casei LMG S-19264T (=DSM 44701T), isolated from a smear-ripened cheese.</title>
        <authorList>
            <consortium name="US DOE Joint Genome Institute (JGI-PGF)"/>
            <person name="Walter F."/>
            <person name="Albersmeier A."/>
            <person name="Kalinowski J."/>
            <person name="Ruckert C."/>
        </authorList>
    </citation>
    <scope>NUCLEOTIDE SEQUENCE</scope>
    <source>
        <strain evidence="1">VKM Ac-1020</strain>
    </source>
</reference>